<comment type="caution">
    <text evidence="2">The sequence shown here is derived from an EMBL/GenBank/DDBJ whole genome shotgun (WGS) entry which is preliminary data.</text>
</comment>
<keyword evidence="1" id="KW-0732">Signal</keyword>
<evidence type="ECO:0000313" key="3">
    <source>
        <dbReference type="Proteomes" id="UP001223420"/>
    </source>
</evidence>
<gene>
    <name evidence="2" type="ORF">QO001_006122</name>
</gene>
<proteinExistence type="predicted"/>
<reference evidence="2" key="1">
    <citation type="submission" date="2023-07" db="EMBL/GenBank/DDBJ databases">
        <title>Genomic Encyclopedia of Type Strains, Phase IV (KMG-IV): sequencing the most valuable type-strain genomes for metagenomic binning, comparative biology and taxonomic classification.</title>
        <authorList>
            <person name="Goeker M."/>
        </authorList>
    </citation>
    <scope>NUCLEOTIDE SEQUENCE</scope>
    <source>
        <strain evidence="2">DSM 19569</strain>
    </source>
</reference>
<organism evidence="2 3">
    <name type="scientific">Methylobacterium brachiatum</name>
    <dbReference type="NCBI Taxonomy" id="269660"/>
    <lineage>
        <taxon>Bacteria</taxon>
        <taxon>Pseudomonadati</taxon>
        <taxon>Pseudomonadota</taxon>
        <taxon>Alphaproteobacteria</taxon>
        <taxon>Hyphomicrobiales</taxon>
        <taxon>Methylobacteriaceae</taxon>
        <taxon>Methylobacterium</taxon>
    </lineage>
</organism>
<dbReference type="Gene3D" id="3.30.1150.10">
    <property type="match status" value="1"/>
</dbReference>
<protein>
    <recommendedName>
        <fullName evidence="4">Energy transducer TonB</fullName>
    </recommendedName>
</protein>
<dbReference type="Pfam" id="PF13103">
    <property type="entry name" value="TonB_2"/>
    <property type="match status" value="1"/>
</dbReference>
<feature type="chain" id="PRO_5042536668" description="Energy transducer TonB" evidence="1">
    <location>
        <begin position="22"/>
        <end position="126"/>
    </location>
</feature>
<sequence>MLSRIAAGAFCVATLITLASAKDAVGRAGRAWVADVVERVEGAAALVAGTSRSRKARTVDVHIRVAADGTVLDVRFGNPPPPESIGKRLKAAVAAAAPFGPPPSELLAPDGVTDLDFPVRMAVPGR</sequence>
<evidence type="ECO:0000313" key="2">
    <source>
        <dbReference type="EMBL" id="MDQ0547166.1"/>
    </source>
</evidence>
<evidence type="ECO:0008006" key="4">
    <source>
        <dbReference type="Google" id="ProtNLM"/>
    </source>
</evidence>
<dbReference type="SUPFAM" id="SSF74653">
    <property type="entry name" value="TolA/TonB C-terminal domain"/>
    <property type="match status" value="1"/>
</dbReference>
<name>A0AAJ1TUG0_9HYPH</name>
<dbReference type="Proteomes" id="UP001223420">
    <property type="component" value="Unassembled WGS sequence"/>
</dbReference>
<accession>A0AAJ1TUG0</accession>
<feature type="signal peptide" evidence="1">
    <location>
        <begin position="1"/>
        <end position="21"/>
    </location>
</feature>
<dbReference type="RefSeq" id="WP_230368089.1">
    <property type="nucleotide sequence ID" value="NZ_JAJALK010000021.1"/>
</dbReference>
<evidence type="ECO:0000256" key="1">
    <source>
        <dbReference type="SAM" id="SignalP"/>
    </source>
</evidence>
<dbReference type="AlphaFoldDB" id="A0AAJ1TUG0"/>
<dbReference type="EMBL" id="JAUSWL010000022">
    <property type="protein sequence ID" value="MDQ0547166.1"/>
    <property type="molecule type" value="Genomic_DNA"/>
</dbReference>